<gene>
    <name evidence="1" type="ORF">N658DRAFT_518423</name>
</gene>
<organism evidence="1 2">
    <name type="scientific">Parathielavia hyrcaniae</name>
    <dbReference type="NCBI Taxonomy" id="113614"/>
    <lineage>
        <taxon>Eukaryota</taxon>
        <taxon>Fungi</taxon>
        <taxon>Dikarya</taxon>
        <taxon>Ascomycota</taxon>
        <taxon>Pezizomycotina</taxon>
        <taxon>Sordariomycetes</taxon>
        <taxon>Sordariomycetidae</taxon>
        <taxon>Sordariales</taxon>
        <taxon>Chaetomiaceae</taxon>
        <taxon>Parathielavia</taxon>
    </lineage>
</organism>
<keyword evidence="2" id="KW-1185">Reference proteome</keyword>
<dbReference type="Proteomes" id="UP001305647">
    <property type="component" value="Unassembled WGS sequence"/>
</dbReference>
<dbReference type="Pfam" id="PF13095">
    <property type="entry name" value="FTA2"/>
    <property type="match status" value="2"/>
</dbReference>
<name>A0AAN6PTX4_9PEZI</name>
<reference evidence="1" key="2">
    <citation type="submission" date="2023-05" db="EMBL/GenBank/DDBJ databases">
        <authorList>
            <consortium name="Lawrence Berkeley National Laboratory"/>
            <person name="Steindorff A."/>
            <person name="Hensen N."/>
            <person name="Bonometti L."/>
            <person name="Westerberg I."/>
            <person name="Brannstrom I.O."/>
            <person name="Guillou S."/>
            <person name="Cros-Aarteil S."/>
            <person name="Calhoun S."/>
            <person name="Haridas S."/>
            <person name="Kuo A."/>
            <person name="Mondo S."/>
            <person name="Pangilinan J."/>
            <person name="Riley R."/>
            <person name="Labutti K."/>
            <person name="Andreopoulos B."/>
            <person name="Lipzen A."/>
            <person name="Chen C."/>
            <person name="Yanf M."/>
            <person name="Daum C."/>
            <person name="Ng V."/>
            <person name="Clum A."/>
            <person name="Ohm R."/>
            <person name="Martin F."/>
            <person name="Silar P."/>
            <person name="Natvig D."/>
            <person name="Lalanne C."/>
            <person name="Gautier V."/>
            <person name="Ament-Velasquez S.L."/>
            <person name="Kruys A."/>
            <person name="Hutchinson M.I."/>
            <person name="Powell A.J."/>
            <person name="Barry K."/>
            <person name="Miller A.N."/>
            <person name="Grigoriev I.V."/>
            <person name="Debuchy R."/>
            <person name="Gladieux P."/>
            <person name="Thoren M.H."/>
            <person name="Johannesson H."/>
        </authorList>
    </citation>
    <scope>NUCLEOTIDE SEQUENCE</scope>
    <source>
        <strain evidence="1">CBS 757.83</strain>
    </source>
</reference>
<evidence type="ECO:0000313" key="2">
    <source>
        <dbReference type="Proteomes" id="UP001305647"/>
    </source>
</evidence>
<sequence>MASSVFRLAPLPNPPVPLPRVPGPKLAPFNPDARADIEFVEFVGRENNLDSQVWRVKINGAALHQSYFCHSETLRTGQGGDLARPLATSQLYCRANGRLEEEKREDLAVKAYGYLLLTPQQEIYLARKELVSGKAPNPHEAQHMWSDLDNLHLLGIFVGDTHGGNCVGGKLVDFSRSWTMYHPASVHIRDSELQGLMLEELQHLLDYYYLLKNSLPRTIAISQDLEAFCSGHISKYNNLPSAYNWLKWEKSSDMAKAYVDGKLFERAAL</sequence>
<comment type="caution">
    <text evidence="1">The sequence shown here is derived from an EMBL/GenBank/DDBJ whole genome shotgun (WGS) entry which is preliminary data.</text>
</comment>
<protein>
    <submittedName>
        <fullName evidence="1">Uncharacterized protein</fullName>
    </submittedName>
</protein>
<evidence type="ECO:0000313" key="1">
    <source>
        <dbReference type="EMBL" id="KAK4097698.1"/>
    </source>
</evidence>
<reference evidence="1" key="1">
    <citation type="journal article" date="2023" name="Mol. Phylogenet. Evol.">
        <title>Genome-scale phylogeny and comparative genomics of the fungal order Sordariales.</title>
        <authorList>
            <person name="Hensen N."/>
            <person name="Bonometti L."/>
            <person name="Westerberg I."/>
            <person name="Brannstrom I.O."/>
            <person name="Guillou S."/>
            <person name="Cros-Aarteil S."/>
            <person name="Calhoun S."/>
            <person name="Haridas S."/>
            <person name="Kuo A."/>
            <person name="Mondo S."/>
            <person name="Pangilinan J."/>
            <person name="Riley R."/>
            <person name="LaButti K."/>
            <person name="Andreopoulos B."/>
            <person name="Lipzen A."/>
            <person name="Chen C."/>
            <person name="Yan M."/>
            <person name="Daum C."/>
            <person name="Ng V."/>
            <person name="Clum A."/>
            <person name="Steindorff A."/>
            <person name="Ohm R.A."/>
            <person name="Martin F."/>
            <person name="Silar P."/>
            <person name="Natvig D.O."/>
            <person name="Lalanne C."/>
            <person name="Gautier V."/>
            <person name="Ament-Velasquez S.L."/>
            <person name="Kruys A."/>
            <person name="Hutchinson M.I."/>
            <person name="Powell A.J."/>
            <person name="Barry K."/>
            <person name="Miller A.N."/>
            <person name="Grigoriev I.V."/>
            <person name="Debuchy R."/>
            <person name="Gladieux P."/>
            <person name="Hiltunen Thoren M."/>
            <person name="Johannesson H."/>
        </authorList>
    </citation>
    <scope>NUCLEOTIDE SEQUENCE</scope>
    <source>
        <strain evidence="1">CBS 757.83</strain>
    </source>
</reference>
<accession>A0AAN6PTX4</accession>
<dbReference type="InterPro" id="IPR025213">
    <property type="entry name" value="Sim4_Fta2"/>
</dbReference>
<dbReference type="AlphaFoldDB" id="A0AAN6PTX4"/>
<dbReference type="EMBL" id="MU863669">
    <property type="protein sequence ID" value="KAK4097698.1"/>
    <property type="molecule type" value="Genomic_DNA"/>
</dbReference>
<proteinExistence type="predicted"/>